<feature type="transmembrane region" description="Helical" evidence="1">
    <location>
        <begin position="12"/>
        <end position="28"/>
    </location>
</feature>
<name>A0A023ZYX6_9CAUD</name>
<dbReference type="Proteomes" id="UP000024436">
    <property type="component" value="Segment"/>
</dbReference>
<evidence type="ECO:0000313" key="3">
    <source>
        <dbReference type="Proteomes" id="UP000024436"/>
    </source>
</evidence>
<keyword evidence="1" id="KW-0812">Transmembrane</keyword>
<keyword evidence="1" id="KW-1133">Transmembrane helix</keyword>
<gene>
    <name evidence="2" type="primary">96</name>
    <name evidence="2" type="ORF">PBI_KINGVEVEVE_96</name>
</gene>
<accession>A0A023ZYX6</accession>
<feature type="transmembrane region" description="Helical" evidence="1">
    <location>
        <begin position="35"/>
        <end position="57"/>
    </location>
</feature>
<evidence type="ECO:0000313" key="2">
    <source>
        <dbReference type="EMBL" id="AHY84365.1"/>
    </source>
</evidence>
<evidence type="ECO:0000256" key="1">
    <source>
        <dbReference type="SAM" id="Phobius"/>
    </source>
</evidence>
<reference evidence="2 3" key="1">
    <citation type="submission" date="2014-03" db="EMBL/GenBank/DDBJ databases">
        <authorList>
            <person name="Barber N.R."/>
            <person name="Francolini R.D."/>
            <person name="Gray A.J."/>
            <person name="Hamilton K."/>
            <person name="Jung E."/>
            <person name="Killpatrick M.S."/>
            <person name="Le T.M."/>
            <person name="Lin R."/>
            <person name="Morris L.Y."/>
            <person name="O'Neil L.P."/>
            <person name="Pederson E.N."/>
            <person name="Sepehri B.F."/>
            <person name="Shaffer R.A."/>
            <person name="Sridharan P.S."/>
            <person name="Tseng L."/>
            <person name="Williams L.H."/>
            <person name="Cohen L.B."/>
            <person name="Ahrens K.J."/>
            <person name="Braun M.A."/>
            <person name="Jarvik J."/>
            <person name="Lopez A.J."/>
            <person name="Bradley K.W."/>
            <person name="Clarke D.Q."/>
            <person name="Lewis M.F."/>
            <person name="Barker L.P."/>
            <person name="Bailey C."/>
            <person name="Asai D.J."/>
            <person name="Garber M.L."/>
            <person name="Bowman C.A."/>
            <person name="Russell D.A."/>
            <person name="Pope W.H."/>
            <person name="Jacobs-Sera D."/>
            <person name="Hendrix R.W."/>
            <person name="Hatfull G.F."/>
        </authorList>
    </citation>
    <scope>NUCLEOTIDE SEQUENCE [LARGE SCALE GENOMIC DNA]</scope>
</reference>
<keyword evidence="1" id="KW-0472">Membrane</keyword>
<dbReference type="EMBL" id="KJ538723">
    <property type="protein sequence ID" value="AHY84365.1"/>
    <property type="molecule type" value="Genomic_DNA"/>
</dbReference>
<proteinExistence type="predicted"/>
<protein>
    <submittedName>
        <fullName evidence="2">Uncharacterized protein</fullName>
    </submittedName>
</protein>
<sequence>MSLAYDPSTAYVVLGLALLACFALHFSPRGSLREAVFATLTLSLTITGIIGAAFGAVTL</sequence>
<organism evidence="2 3">
    <name type="scientific">Mycobacterium phage KingVeVeVe</name>
    <dbReference type="NCBI Taxonomy" id="1471544"/>
    <lineage>
        <taxon>Viruses</taxon>
        <taxon>Duplodnaviria</taxon>
        <taxon>Heunggongvirae</taxon>
        <taxon>Uroviricota</taxon>
        <taxon>Caudoviricetes</taxon>
        <taxon>Bclasvirinae</taxon>
        <taxon>Pegunavirus</taxon>
        <taxon>Pegunavirus soto</taxon>
    </lineage>
</organism>